<accession>A0A9K3CRC5</accession>
<protein>
    <submittedName>
        <fullName evidence="1">Uncharacterized protein</fullName>
    </submittedName>
</protein>
<dbReference type="AlphaFoldDB" id="A0A9K3CRC5"/>
<evidence type="ECO:0000313" key="1">
    <source>
        <dbReference type="EMBL" id="GIQ81052.1"/>
    </source>
</evidence>
<gene>
    <name evidence="1" type="ORF">KIPB_001949</name>
</gene>
<comment type="caution">
    <text evidence="1">The sequence shown here is derived from an EMBL/GenBank/DDBJ whole genome shotgun (WGS) entry which is preliminary data.</text>
</comment>
<dbReference type="EMBL" id="BDIP01000296">
    <property type="protein sequence ID" value="GIQ81052.1"/>
    <property type="molecule type" value="Genomic_DNA"/>
</dbReference>
<organism evidence="1 2">
    <name type="scientific">Kipferlia bialata</name>
    <dbReference type="NCBI Taxonomy" id="797122"/>
    <lineage>
        <taxon>Eukaryota</taxon>
        <taxon>Metamonada</taxon>
        <taxon>Carpediemonas-like organisms</taxon>
        <taxon>Kipferlia</taxon>
    </lineage>
</organism>
<dbReference type="Proteomes" id="UP000265618">
    <property type="component" value="Unassembled WGS sequence"/>
</dbReference>
<proteinExistence type="predicted"/>
<reference evidence="1 2" key="1">
    <citation type="journal article" date="2018" name="PLoS ONE">
        <title>The draft genome of Kipferlia bialata reveals reductive genome evolution in fornicate parasites.</title>
        <authorList>
            <person name="Tanifuji G."/>
            <person name="Takabayashi S."/>
            <person name="Kume K."/>
            <person name="Takagi M."/>
            <person name="Nakayama T."/>
            <person name="Kamikawa R."/>
            <person name="Inagaki Y."/>
            <person name="Hashimoto T."/>
        </authorList>
    </citation>
    <scope>NUCLEOTIDE SEQUENCE [LARGE SCALE GENOMIC DNA]</scope>
    <source>
        <strain evidence="1">NY0173</strain>
    </source>
</reference>
<evidence type="ECO:0000313" key="2">
    <source>
        <dbReference type="Proteomes" id="UP000265618"/>
    </source>
</evidence>
<sequence length="298" mass="33245">MHTSIPFFTSTNTSHFVPSSQMTKCVSLTPLSVTHKGVSLPGRPVAAIGPYETLWVYYPKGATYETHPTSIRILKYSCIDGRLLGVTARITLPGKLHFVRYLGRIGGVIYLAAAVGRDCNHYSMCAVELDTLELRFLGPLPDGKVKGGAEEDLFFSFQKSLSTVMDWQLVLLGSDAVARYDPEIRQWSIDAMPLSANGHSRAGPDTFDCYLTAAVGNEFVVLGERETGTYTTKDGYNGVRVWDDRHLRWEYYRSVYPYEDLRTACIDTIHECMYGCVSGRHIVAPFLCPSVRGRLAYD</sequence>
<keyword evidence="2" id="KW-1185">Reference proteome</keyword>
<name>A0A9K3CRC5_9EUKA</name>